<proteinExistence type="predicted"/>
<dbReference type="GO" id="GO:0015179">
    <property type="term" value="F:L-amino acid transmembrane transporter activity"/>
    <property type="evidence" value="ECO:0007669"/>
    <property type="project" value="TreeGrafter"/>
</dbReference>
<dbReference type="PANTHER" id="PTHR22950">
    <property type="entry name" value="AMINO ACID TRANSPORTER"/>
    <property type="match status" value="1"/>
</dbReference>
<feature type="transmembrane region" description="Helical" evidence="8">
    <location>
        <begin position="633"/>
        <end position="652"/>
    </location>
</feature>
<evidence type="ECO:0000256" key="4">
    <source>
        <dbReference type="ARBA" id="ARBA00022970"/>
    </source>
</evidence>
<keyword evidence="5 8" id="KW-1133">Transmembrane helix</keyword>
<evidence type="ECO:0000256" key="3">
    <source>
        <dbReference type="ARBA" id="ARBA00022692"/>
    </source>
</evidence>
<sequence length="1523" mass="166330">MRLESAGLHVVAVVTDNNAINRKISLFSEQNEPGIVFPHPANPQQPLFHVVDTVHLLKCIRNNWLNQKDDDKSFLYPPFESCGSGEDQKASFTFLRKLYQSEQSKLAKVAYGLSYKALYPSHLERQNAKLVLKVFNSFVSSALSLEVQKLHLAALQETATFIDLIVRWWSIVNVKTPEKGHRLRDVYQQPVKDMSCLQVQYLDQFITWLDRWSRRGTTAGGLTKETNFALRLSTYSLIELSRYCLDELGFRYVLLGKFQTDCLEARFGKYRQMCGSHYNVSITEVLEAETKIRLQDTLKLEDMPLSLAPKEQELDAEMLIAKYAIKLAQSDLKASQTDVPALAYIAGYCAHAANKRQPCEDCQSQLMITDRELQQSEHVLIDSMSRGGLKFPQLFVVNVVLGTKIVLEHLVSKEQEQRFHAEANQRMVLLSIMQFLLSDGEELDMCASGHHPDTVKHSQKLRDQPLHVWILCQKSGVVLTAHCTCMAGAEYCESFQEPVKTQPAHLRKLYLEENLEDNLDTLLKKADDFLATFSIRDDTVKTCGIVLSSLLLLVSGLLTRMTCHLLLKSAITARRRNYEFLAFHTFGPTGKLVVEIGILGFLLGSCVAFFVVMGDLAPPLASDFFLLEASPRLRLTVLLLLGTCVGLPLGLLRNLDSLTSLSALSLGFYCLLVLKVFVESFPVLWSGAWWDRVVLWRHENLLSVLPIFAMALSCQPQLFEIFDTVSEPSLKRMNSVVNGAIQMCSMVYIMMGFFGYVAFCGGGAPLPGNVLIRLGSSLASEFIKLGFVATLVVSFPLCLFPCRTSLHSLLFKRGSKFHDPSYDYIPDGQFRLLTVLLVGATLVTACLVPNIEIVLGLTGSTIGTLICVIMPALVFTRVQPKSTNERLVAKFLSWAGLCIMIGCTMTTLSQVRPPDRGSATIRMNPVAVVVSRPAPLLPKDDVKLANASPGPDLAKPLSPKGDVVPPAAVLSPKGMQPATVAEKRLEPPEPVEFPVPKEVVVPLHPKPVLVVERPSKDEAALDPEALKKEDREIAAATSGKVVAPAASGGAGAQSPAITAAPVVAGSESKKQEALLEKIAQEQKVQKKMLEDLQRELKQELAKHKQDDSAQMRKTNGTADAARPVVAPDNVAARTPVLDSVPLVVAPAASLTGARPEALKALPPAPAVGNVLPLQAKEGQLPQKGPPVQNVPQPVLNQAAPLPAQKLPQHQAQRVEQIVKVPLSIGIQPVARNVQQVPANQQLPNPALPLAQVGKKDEAGRTDSPVAKADHQQQSPVIAPKAGMLPLLPQAPKQVVMHQPQVGIQNAEVAKQWPIVPAADALPKLAKSAVKPLDVIRRRQEVQQPLQQQVPAVPESKPSLVQQPKPVLGQAPQVLPLDASQFAKQAAQVKAEAPVEFLGKPLEVKDQGPRVAPVQQVDNRPLVRKMSRDTREAPAVAEAPSVVDAVAPKEAVVPLGAVAPKDAAVAVVQTALPLADGERDVPAKNVNVAAFSEVPVKLEPKNISPSLPSHVPADLMLAKHEIRK</sequence>
<feature type="transmembrane region" description="Helical" evidence="8">
    <location>
        <begin position="545"/>
        <end position="567"/>
    </location>
</feature>
<name>A0A9J6EU23_RHIMP</name>
<feature type="transmembrane region" description="Helical" evidence="8">
    <location>
        <begin position="832"/>
        <end position="851"/>
    </location>
</feature>
<keyword evidence="2" id="KW-0813">Transport</keyword>
<feature type="transmembrane region" description="Helical" evidence="8">
    <location>
        <begin position="746"/>
        <end position="766"/>
    </location>
</feature>
<keyword evidence="11" id="KW-1185">Reference proteome</keyword>
<reference evidence="10" key="1">
    <citation type="journal article" date="2020" name="Cell">
        <title>Large-Scale Comparative Analyses of Tick Genomes Elucidate Their Genetic Diversity and Vector Capacities.</title>
        <authorList>
            <consortium name="Tick Genome and Microbiome Consortium (TIGMIC)"/>
            <person name="Jia N."/>
            <person name="Wang J."/>
            <person name="Shi W."/>
            <person name="Du L."/>
            <person name="Sun Y."/>
            <person name="Zhan W."/>
            <person name="Jiang J.F."/>
            <person name="Wang Q."/>
            <person name="Zhang B."/>
            <person name="Ji P."/>
            <person name="Bell-Sakyi L."/>
            <person name="Cui X.M."/>
            <person name="Yuan T.T."/>
            <person name="Jiang B.G."/>
            <person name="Yang W.F."/>
            <person name="Lam T.T."/>
            <person name="Chang Q.C."/>
            <person name="Ding S.J."/>
            <person name="Wang X.J."/>
            <person name="Zhu J.G."/>
            <person name="Ruan X.D."/>
            <person name="Zhao L."/>
            <person name="Wei J.T."/>
            <person name="Ye R.Z."/>
            <person name="Que T.C."/>
            <person name="Du C.H."/>
            <person name="Zhou Y.H."/>
            <person name="Cheng J.X."/>
            <person name="Dai P.F."/>
            <person name="Guo W.B."/>
            <person name="Han X.H."/>
            <person name="Huang E.J."/>
            <person name="Li L.F."/>
            <person name="Wei W."/>
            <person name="Gao Y.C."/>
            <person name="Liu J.Z."/>
            <person name="Shao H.Z."/>
            <person name="Wang X."/>
            <person name="Wang C.C."/>
            <person name="Yang T.C."/>
            <person name="Huo Q.B."/>
            <person name="Li W."/>
            <person name="Chen H.Y."/>
            <person name="Chen S.E."/>
            <person name="Zhou L.G."/>
            <person name="Ni X.B."/>
            <person name="Tian J.H."/>
            <person name="Sheng Y."/>
            <person name="Liu T."/>
            <person name="Pan Y.S."/>
            <person name="Xia L.Y."/>
            <person name="Li J."/>
            <person name="Zhao F."/>
            <person name="Cao W.C."/>
        </authorList>
    </citation>
    <scope>NUCLEOTIDE SEQUENCE</scope>
    <source>
        <strain evidence="10">Rmic-2018</strain>
    </source>
</reference>
<evidence type="ECO:0000313" key="10">
    <source>
        <dbReference type="EMBL" id="KAH8037700.1"/>
    </source>
</evidence>
<dbReference type="EMBL" id="JABSTU010000002">
    <property type="protein sequence ID" value="KAH8037700.1"/>
    <property type="molecule type" value="Genomic_DNA"/>
</dbReference>
<keyword evidence="4" id="KW-0029">Amino-acid transport</keyword>
<evidence type="ECO:0000256" key="6">
    <source>
        <dbReference type="ARBA" id="ARBA00023136"/>
    </source>
</evidence>
<protein>
    <recommendedName>
        <fullName evidence="9">Amino acid transporter transmembrane domain-containing protein</fullName>
    </recommendedName>
</protein>
<evidence type="ECO:0000256" key="2">
    <source>
        <dbReference type="ARBA" id="ARBA00022448"/>
    </source>
</evidence>
<keyword evidence="3 8" id="KW-0812">Transmembrane</keyword>
<evidence type="ECO:0000256" key="8">
    <source>
        <dbReference type="SAM" id="Phobius"/>
    </source>
</evidence>
<evidence type="ECO:0000256" key="1">
    <source>
        <dbReference type="ARBA" id="ARBA00004141"/>
    </source>
</evidence>
<evidence type="ECO:0000313" key="11">
    <source>
        <dbReference type="Proteomes" id="UP000821866"/>
    </source>
</evidence>
<dbReference type="VEuPathDB" id="VectorBase:LOC119186936"/>
<dbReference type="Proteomes" id="UP000821866">
    <property type="component" value="Chromosome 10"/>
</dbReference>
<evidence type="ECO:0000256" key="7">
    <source>
        <dbReference type="SAM" id="MobiDB-lite"/>
    </source>
</evidence>
<comment type="subcellular location">
    <subcellularLocation>
        <location evidence="1">Membrane</location>
        <topology evidence="1">Multi-pass membrane protein</topology>
    </subcellularLocation>
</comment>
<feature type="transmembrane region" description="Helical" evidence="8">
    <location>
        <begin position="857"/>
        <end position="875"/>
    </location>
</feature>
<feature type="transmembrane region" description="Helical" evidence="8">
    <location>
        <begin position="887"/>
        <end position="908"/>
    </location>
</feature>
<accession>A0A9J6EU23</accession>
<feature type="region of interest" description="Disordered" evidence="7">
    <location>
        <begin position="1253"/>
        <end position="1274"/>
    </location>
</feature>
<feature type="transmembrane region" description="Helical" evidence="8">
    <location>
        <begin position="705"/>
        <end position="725"/>
    </location>
</feature>
<feature type="transmembrane region" description="Helical" evidence="8">
    <location>
        <begin position="786"/>
        <end position="811"/>
    </location>
</feature>
<gene>
    <name evidence="10" type="ORF">HPB51_015745</name>
</gene>
<dbReference type="InterPro" id="IPR013057">
    <property type="entry name" value="AA_transpt_TM"/>
</dbReference>
<dbReference type="Pfam" id="PF01490">
    <property type="entry name" value="Aa_trans"/>
    <property type="match status" value="1"/>
</dbReference>
<reference evidence="10" key="2">
    <citation type="submission" date="2021-09" db="EMBL/GenBank/DDBJ databases">
        <authorList>
            <person name="Jia N."/>
            <person name="Wang J."/>
            <person name="Shi W."/>
            <person name="Du L."/>
            <person name="Sun Y."/>
            <person name="Zhan W."/>
            <person name="Jiang J."/>
            <person name="Wang Q."/>
            <person name="Zhang B."/>
            <person name="Ji P."/>
            <person name="Sakyi L.B."/>
            <person name="Cui X."/>
            <person name="Yuan T."/>
            <person name="Jiang B."/>
            <person name="Yang W."/>
            <person name="Lam T.T.-Y."/>
            <person name="Chang Q."/>
            <person name="Ding S."/>
            <person name="Wang X."/>
            <person name="Zhu J."/>
            <person name="Ruan X."/>
            <person name="Zhao L."/>
            <person name="Wei J."/>
            <person name="Que T."/>
            <person name="Du C."/>
            <person name="Cheng J."/>
            <person name="Dai P."/>
            <person name="Han X."/>
            <person name="Huang E."/>
            <person name="Gao Y."/>
            <person name="Liu J."/>
            <person name="Shao H."/>
            <person name="Ye R."/>
            <person name="Li L."/>
            <person name="Wei W."/>
            <person name="Wang X."/>
            <person name="Wang C."/>
            <person name="Huo Q."/>
            <person name="Li W."/>
            <person name="Guo W."/>
            <person name="Chen H."/>
            <person name="Chen S."/>
            <person name="Zhou L."/>
            <person name="Zhou L."/>
            <person name="Ni X."/>
            <person name="Tian J."/>
            <person name="Zhou Y."/>
            <person name="Sheng Y."/>
            <person name="Liu T."/>
            <person name="Pan Y."/>
            <person name="Xia L."/>
            <person name="Li J."/>
            <person name="Zhao F."/>
            <person name="Cao W."/>
        </authorList>
    </citation>
    <scope>NUCLEOTIDE SEQUENCE</scope>
    <source>
        <strain evidence="10">Rmic-2018</strain>
        <tissue evidence="10">Larvae</tissue>
    </source>
</reference>
<feature type="transmembrane region" description="Helical" evidence="8">
    <location>
        <begin position="664"/>
        <end position="685"/>
    </location>
</feature>
<feature type="region of interest" description="Disordered" evidence="7">
    <location>
        <begin position="1098"/>
        <end position="1118"/>
    </location>
</feature>
<dbReference type="VEuPathDB" id="VectorBase:LOC119180316"/>
<comment type="caution">
    <text evidence="10">The sequence shown here is derived from an EMBL/GenBank/DDBJ whole genome shotgun (WGS) entry which is preliminary data.</text>
</comment>
<feature type="compositionally biased region" description="Basic and acidic residues" evidence="7">
    <location>
        <begin position="1098"/>
        <end position="1110"/>
    </location>
</feature>
<dbReference type="PANTHER" id="PTHR22950:SF646">
    <property type="entry name" value="SODIUM-COUPLED NEUTRAL AMINO ACID TRANSPORTER 10-RELATED"/>
    <property type="match status" value="1"/>
</dbReference>
<dbReference type="GO" id="GO:0016020">
    <property type="term" value="C:membrane"/>
    <property type="evidence" value="ECO:0007669"/>
    <property type="project" value="UniProtKB-SubCell"/>
</dbReference>
<evidence type="ECO:0000256" key="5">
    <source>
        <dbReference type="ARBA" id="ARBA00022989"/>
    </source>
</evidence>
<organism evidence="10 11">
    <name type="scientific">Rhipicephalus microplus</name>
    <name type="common">Cattle tick</name>
    <name type="synonym">Boophilus microplus</name>
    <dbReference type="NCBI Taxonomy" id="6941"/>
    <lineage>
        <taxon>Eukaryota</taxon>
        <taxon>Metazoa</taxon>
        <taxon>Ecdysozoa</taxon>
        <taxon>Arthropoda</taxon>
        <taxon>Chelicerata</taxon>
        <taxon>Arachnida</taxon>
        <taxon>Acari</taxon>
        <taxon>Parasitiformes</taxon>
        <taxon>Ixodida</taxon>
        <taxon>Ixodoidea</taxon>
        <taxon>Ixodidae</taxon>
        <taxon>Rhipicephalinae</taxon>
        <taxon>Rhipicephalus</taxon>
        <taxon>Boophilus</taxon>
    </lineage>
</organism>
<evidence type="ECO:0000259" key="9">
    <source>
        <dbReference type="Pfam" id="PF01490"/>
    </source>
</evidence>
<feature type="domain" description="Amino acid transporter transmembrane" evidence="9">
    <location>
        <begin position="540"/>
        <end position="909"/>
    </location>
</feature>
<keyword evidence="6 8" id="KW-0472">Membrane</keyword>
<feature type="transmembrane region" description="Helical" evidence="8">
    <location>
        <begin position="592"/>
        <end position="613"/>
    </location>
</feature>